<feature type="region of interest" description="Disordered" evidence="2">
    <location>
        <begin position="449"/>
        <end position="469"/>
    </location>
</feature>
<dbReference type="RefSeq" id="WP_006969831.1">
    <property type="nucleotide sequence ID" value="NZ_ABCS01000006.1"/>
</dbReference>
<name>A6FZD2_9BACT</name>
<dbReference type="PANTHER" id="PTHR30203">
    <property type="entry name" value="OUTER MEMBRANE CATION EFFLUX PROTEIN"/>
    <property type="match status" value="1"/>
</dbReference>
<dbReference type="EMBL" id="ABCS01000006">
    <property type="protein sequence ID" value="EDM81016.1"/>
    <property type="molecule type" value="Genomic_DNA"/>
</dbReference>
<dbReference type="PANTHER" id="PTHR30203:SF24">
    <property type="entry name" value="BLR4935 PROTEIN"/>
    <property type="match status" value="1"/>
</dbReference>
<dbReference type="eggNOG" id="COG1538">
    <property type="taxonomic scope" value="Bacteria"/>
</dbReference>
<dbReference type="AlphaFoldDB" id="A6FZD2"/>
<dbReference type="SUPFAM" id="SSF56954">
    <property type="entry name" value="Outer membrane efflux proteins (OEP)"/>
    <property type="match status" value="1"/>
</dbReference>
<evidence type="ECO:0000256" key="2">
    <source>
        <dbReference type="SAM" id="MobiDB-lite"/>
    </source>
</evidence>
<feature type="region of interest" description="Disordered" evidence="2">
    <location>
        <begin position="1"/>
        <end position="37"/>
    </location>
</feature>
<accession>A6FZD2</accession>
<evidence type="ECO:0000256" key="1">
    <source>
        <dbReference type="ARBA" id="ARBA00007613"/>
    </source>
</evidence>
<sequence length="469" mass="50521">MSAGERELRAELDHASATLSEVSGAAEPGASGSAEAATVDEAARFDGDPQAYVDYALSHDPGLRAAWERWRAATHRVARERRLPMPTLTYSVFVSQVETRVGPQRMRLGLRQRFPWPGALLAGADAAAAEARVLQRDFEARALEVRAEVLVRYWSLWLVRAVRGIEGEELEIYAGLAELARGRLEVGGVDLAEVQQIDLQRARAADELAALDELERKASARLRAALGVPLEVELAELPTFDALPGVELPSATETELRADLDAHPLLGRWQTQAQASELRGRQARRARAPGFSVGVDWIEVGPARAGTHAEGASDSGKDAASVSVGLELPLWQRNYAEDEKAAQADAAAARSEREAARLRAAAELSTTLATLRDSARRVELHEATLIPQARGALEASLGGYAVGEVELSAVFFAQRQLLELRQAALRLHADHAAAWASLERVVGHGVEGRAVPVADNHSERSGEESDDGA</sequence>
<keyword evidence="4" id="KW-1185">Reference proteome</keyword>
<dbReference type="InterPro" id="IPR003423">
    <property type="entry name" value="OMP_efflux"/>
</dbReference>
<evidence type="ECO:0000313" key="3">
    <source>
        <dbReference type="EMBL" id="EDM81016.1"/>
    </source>
</evidence>
<comment type="similarity">
    <text evidence="1">Belongs to the outer membrane factor (OMF) (TC 1.B.17) family.</text>
</comment>
<feature type="compositionally biased region" description="Low complexity" evidence="2">
    <location>
        <begin position="20"/>
        <end position="37"/>
    </location>
</feature>
<feature type="compositionally biased region" description="Basic and acidic residues" evidence="2">
    <location>
        <begin position="1"/>
        <end position="14"/>
    </location>
</feature>
<dbReference type="Pfam" id="PF02321">
    <property type="entry name" value="OEP"/>
    <property type="match status" value="2"/>
</dbReference>
<gene>
    <name evidence="3" type="ORF">PPSIR1_25591</name>
</gene>
<dbReference type="InterPro" id="IPR010131">
    <property type="entry name" value="MdtP/NodT-like"/>
</dbReference>
<evidence type="ECO:0000313" key="4">
    <source>
        <dbReference type="Proteomes" id="UP000005801"/>
    </source>
</evidence>
<comment type="caution">
    <text evidence="3">The sequence shown here is derived from an EMBL/GenBank/DDBJ whole genome shotgun (WGS) entry which is preliminary data.</text>
</comment>
<organism evidence="3 4">
    <name type="scientific">Plesiocystis pacifica SIR-1</name>
    <dbReference type="NCBI Taxonomy" id="391625"/>
    <lineage>
        <taxon>Bacteria</taxon>
        <taxon>Pseudomonadati</taxon>
        <taxon>Myxococcota</taxon>
        <taxon>Polyangia</taxon>
        <taxon>Nannocystales</taxon>
        <taxon>Nannocystaceae</taxon>
        <taxon>Plesiocystis</taxon>
    </lineage>
</organism>
<proteinExistence type="inferred from homology"/>
<dbReference type="Proteomes" id="UP000005801">
    <property type="component" value="Unassembled WGS sequence"/>
</dbReference>
<dbReference type="STRING" id="391625.PPSIR1_25591"/>
<dbReference type="GO" id="GO:0015562">
    <property type="term" value="F:efflux transmembrane transporter activity"/>
    <property type="evidence" value="ECO:0007669"/>
    <property type="project" value="InterPro"/>
</dbReference>
<reference evidence="3 4" key="1">
    <citation type="submission" date="2007-06" db="EMBL/GenBank/DDBJ databases">
        <authorList>
            <person name="Shimkets L."/>
            <person name="Ferriera S."/>
            <person name="Johnson J."/>
            <person name="Kravitz S."/>
            <person name="Beeson K."/>
            <person name="Sutton G."/>
            <person name="Rogers Y.-H."/>
            <person name="Friedman R."/>
            <person name="Frazier M."/>
            <person name="Venter J.C."/>
        </authorList>
    </citation>
    <scope>NUCLEOTIDE SEQUENCE [LARGE SCALE GENOMIC DNA]</scope>
    <source>
        <strain evidence="3 4">SIR-1</strain>
    </source>
</reference>
<protein>
    <submittedName>
        <fullName evidence="3">Metal ion efflux outer membrane protein family protein, putative</fullName>
    </submittedName>
</protein>
<dbReference type="Gene3D" id="1.20.1600.10">
    <property type="entry name" value="Outer membrane efflux proteins (OEP)"/>
    <property type="match status" value="1"/>
</dbReference>